<evidence type="ECO:0000313" key="1">
    <source>
        <dbReference type="EMBL" id="PWZ97572.1"/>
    </source>
</evidence>
<dbReference type="Proteomes" id="UP000256409">
    <property type="component" value="Unassembled WGS sequence"/>
</dbReference>
<dbReference type="PANTHER" id="PTHR42830:SF2">
    <property type="entry name" value="OSMC_OHR FAMILY PROTEIN"/>
    <property type="match status" value="1"/>
</dbReference>
<evidence type="ECO:0000313" key="2">
    <source>
        <dbReference type="EMBL" id="REA83198.1"/>
    </source>
</evidence>
<dbReference type="NCBIfam" id="TIGR03563">
    <property type="entry name" value="perox_SACOL1771"/>
    <property type="match status" value="1"/>
</dbReference>
<dbReference type="InterPro" id="IPR036102">
    <property type="entry name" value="OsmC/Ohrsf"/>
</dbReference>
<dbReference type="EMBL" id="QQPC01000015">
    <property type="protein sequence ID" value="REA83198.1"/>
    <property type="molecule type" value="Genomic_DNA"/>
</dbReference>
<proteinExistence type="predicted"/>
<dbReference type="InterPro" id="IPR019905">
    <property type="entry name" value="OsmC-like_firmicutes"/>
</dbReference>
<reference evidence="1 3" key="1">
    <citation type="journal article" date="2018" name="Vet. Microbiol.">
        <title>Clonal diversity and geographic distribution of methicillin-resistant Staphylococcus pseudintermedius from Australian animals: Discovery of novel sequence types.</title>
        <authorList>
            <person name="Worthing K.A."/>
            <person name="Abraham S."/>
            <person name="Coombs G.W."/>
            <person name="Pang S."/>
            <person name="Saputra S."/>
            <person name="Jordan D."/>
            <person name="Trott D.J."/>
            <person name="Norris J.M."/>
        </authorList>
    </citation>
    <scope>NUCLEOTIDE SEQUENCE [LARGE SCALE GENOMIC DNA]</scope>
    <source>
        <strain evidence="1 3">ST71 3</strain>
    </source>
</reference>
<protein>
    <submittedName>
        <fullName evidence="2">SACOL1771 family peroxiredoxin</fullName>
    </submittedName>
</protein>
<dbReference type="OrthoDB" id="2242871at2"/>
<dbReference type="EMBL" id="QEIV01001200">
    <property type="protein sequence ID" value="PWZ97572.1"/>
    <property type="molecule type" value="Genomic_DNA"/>
</dbReference>
<dbReference type="Proteomes" id="UP000246351">
    <property type="component" value="Unassembled WGS sequence"/>
</dbReference>
<name>A0A2A4EK44_STAPS</name>
<reference evidence="4" key="3">
    <citation type="journal article" date="2018" name="Vet. Microbiol.">
        <title>Molecular epidemiology of methicillin-resistant staphylococci amongst veterinary personnel, personnel-owned pets, patients and the hospital environment of two companion animal veterinary hospitals.</title>
        <authorList>
            <person name="Worthing K.A."/>
            <person name="Brown J."/>
            <person name="Gerber L."/>
            <person name="Abraham S."/>
            <person name="Trott D."/>
            <person name="Norris J.M."/>
        </authorList>
    </citation>
    <scope>NUCLEOTIDE SEQUENCE [LARGE SCALE GENOMIC DNA]</scope>
    <source>
        <strain evidence="4">ST496-2</strain>
    </source>
</reference>
<dbReference type="STRING" id="937773.SPSINT_1491"/>
<dbReference type="InterPro" id="IPR003718">
    <property type="entry name" value="OsmC/Ohr_fam"/>
</dbReference>
<dbReference type="Pfam" id="PF02566">
    <property type="entry name" value="OsmC"/>
    <property type="match status" value="1"/>
</dbReference>
<evidence type="ECO:0000313" key="3">
    <source>
        <dbReference type="Proteomes" id="UP000246351"/>
    </source>
</evidence>
<dbReference type="Gene3D" id="3.30.300.20">
    <property type="match status" value="1"/>
</dbReference>
<dbReference type="AlphaFoldDB" id="A0A2A4EK44"/>
<dbReference type="PANTHER" id="PTHR42830">
    <property type="entry name" value="OSMOTICALLY INDUCIBLE FAMILY PROTEIN"/>
    <property type="match status" value="1"/>
</dbReference>
<dbReference type="InterPro" id="IPR052707">
    <property type="entry name" value="OsmC_Ohr_Peroxiredoxin"/>
</dbReference>
<accession>A0A2A4EK44</accession>
<organism evidence="2 4">
    <name type="scientific">Staphylococcus pseudintermedius</name>
    <dbReference type="NCBI Taxonomy" id="283734"/>
    <lineage>
        <taxon>Bacteria</taxon>
        <taxon>Bacillati</taxon>
        <taxon>Bacillota</taxon>
        <taxon>Bacilli</taxon>
        <taxon>Bacillales</taxon>
        <taxon>Staphylococcaceae</taxon>
        <taxon>Staphylococcus</taxon>
        <taxon>Staphylococcus intermedius group</taxon>
    </lineage>
</organism>
<dbReference type="RefSeq" id="WP_065354720.1">
    <property type="nucleotide sequence ID" value="NZ_BAAFHP010000009.1"/>
</dbReference>
<dbReference type="SUPFAM" id="SSF82784">
    <property type="entry name" value="OsmC-like"/>
    <property type="match status" value="1"/>
</dbReference>
<dbReference type="InterPro" id="IPR015946">
    <property type="entry name" value="KH_dom-like_a/b"/>
</dbReference>
<reference evidence="2" key="2">
    <citation type="journal article" date="2018" name="Vet. Microbiol.">
        <title>Methicillin-resistant staphylococci amongst veterinary personnel, personnel-owned pets, patients and the hospital environment of two small animal veterinary hospitals.</title>
        <authorList>
            <person name="Worthing K.A."/>
            <person name="Brown J."/>
            <person name="Gerber L."/>
            <person name="Abraham S."/>
            <person name="Trott D."/>
            <person name="Norris J.M."/>
        </authorList>
    </citation>
    <scope>NUCLEOTIDE SEQUENCE</scope>
    <source>
        <strain evidence="2">ST496-2</strain>
    </source>
</reference>
<comment type="caution">
    <text evidence="2">The sequence shown here is derived from an EMBL/GenBank/DDBJ whole genome shotgun (WGS) entry which is preliminary data.</text>
</comment>
<evidence type="ECO:0000313" key="4">
    <source>
        <dbReference type="Proteomes" id="UP000256409"/>
    </source>
</evidence>
<sequence>MIEHQFPVQVTWQGGRNEVGQMQGDVIQHRVSIPASLGGIGTGTNPDELLVGAAASCMTISLAATLERAHLTATKIEMNSYGEVQFDRQRFKMNRIVHEPKIYVQDDTQQAQLEKRLSKLLAIADKNCMISNSIRGNVEIEAHPIVIVAAEH</sequence>
<gene>
    <name evidence="1" type="ORF">DD924_12175</name>
    <name evidence="2" type="ORF">DV961_03620</name>
</gene>